<sequence length="90" mass="10269">MTLLCSTNSLTCSMTVTESSLCIEIKTISEWHNPMSRRFAVLPLGRSLKRLRHLSRVHRFIMDCMGSFTLHFENTHHAIVNARACITLPP</sequence>
<accession>A0A1C7LN70</accession>
<evidence type="ECO:0000313" key="1">
    <source>
        <dbReference type="EMBL" id="OBZ65439.1"/>
    </source>
</evidence>
<keyword evidence="2" id="KW-1185">Reference proteome</keyword>
<dbReference type="AlphaFoldDB" id="A0A1C7LN70"/>
<protein>
    <submittedName>
        <fullName evidence="1">Uncharacterized protein</fullName>
    </submittedName>
</protein>
<dbReference type="EMBL" id="LUGG01000044">
    <property type="protein sequence ID" value="OBZ65439.1"/>
    <property type="molecule type" value="Genomic_DNA"/>
</dbReference>
<dbReference type="Proteomes" id="UP000092993">
    <property type="component" value="Unassembled WGS sequence"/>
</dbReference>
<gene>
    <name evidence="1" type="ORF">A0H81_14543</name>
</gene>
<organism evidence="1 2">
    <name type="scientific">Grifola frondosa</name>
    <name type="common">Maitake</name>
    <name type="synonym">Polyporus frondosus</name>
    <dbReference type="NCBI Taxonomy" id="5627"/>
    <lineage>
        <taxon>Eukaryota</taxon>
        <taxon>Fungi</taxon>
        <taxon>Dikarya</taxon>
        <taxon>Basidiomycota</taxon>
        <taxon>Agaricomycotina</taxon>
        <taxon>Agaricomycetes</taxon>
        <taxon>Polyporales</taxon>
        <taxon>Grifolaceae</taxon>
        <taxon>Grifola</taxon>
    </lineage>
</organism>
<proteinExistence type="predicted"/>
<evidence type="ECO:0000313" key="2">
    <source>
        <dbReference type="Proteomes" id="UP000092993"/>
    </source>
</evidence>
<reference evidence="1 2" key="1">
    <citation type="submission" date="2016-03" db="EMBL/GenBank/DDBJ databases">
        <title>Whole genome sequencing of Grifola frondosa 9006-11.</title>
        <authorList>
            <person name="Min B."/>
            <person name="Park H."/>
            <person name="Kim J.-G."/>
            <person name="Cho H."/>
            <person name="Oh Y.-L."/>
            <person name="Kong W.-S."/>
            <person name="Choi I.-G."/>
        </authorList>
    </citation>
    <scope>NUCLEOTIDE SEQUENCE [LARGE SCALE GENOMIC DNA]</scope>
    <source>
        <strain evidence="1 2">9006-11</strain>
    </source>
</reference>
<name>A0A1C7LN70_GRIFR</name>
<comment type="caution">
    <text evidence="1">The sequence shown here is derived from an EMBL/GenBank/DDBJ whole genome shotgun (WGS) entry which is preliminary data.</text>
</comment>